<keyword evidence="2" id="KW-1185">Reference proteome</keyword>
<dbReference type="EMBL" id="CP033896">
    <property type="protein sequence ID" value="AZA12513.1"/>
    <property type="molecule type" value="Genomic_DNA"/>
</dbReference>
<accession>A0A3G6J476</accession>
<dbReference type="Proteomes" id="UP000269019">
    <property type="component" value="Chromosome"/>
</dbReference>
<dbReference type="InterPro" id="IPR045522">
    <property type="entry name" value="DUF6474"/>
</dbReference>
<dbReference type="AlphaFoldDB" id="A0A3G6J476"/>
<dbReference type="Pfam" id="PF20079">
    <property type="entry name" value="DUF6474"/>
    <property type="match status" value="1"/>
</dbReference>
<evidence type="ECO:0000313" key="2">
    <source>
        <dbReference type="Proteomes" id="UP000269019"/>
    </source>
</evidence>
<sequence length="340" mass="38128">MPATVKRCGCIQRQTSSVAFVWRGDDGEGVHAPVLTVRFLAFLPPLNPAPGKVAAAPCKRLISAPGRLHWRENISSTSTASTAGGYHLLHQMVDEPSGFSEKAVLFVAHNTIRLHRQQVDRRNLMGLFSRLLTRRAKNKAMYKAAKQHAKSEVREGTKLALRQQKLLTKERKLLEKQHHKNLKAKQKHNERMAKATYKQLKAGSFNAQTVRRYTGAARLLAPLLLPLAYRGITWAREQLVKQEASRHGVSADKLAQYSGLGAPLKARIEQLRETVNNAPLPSGFQRDIDSRLDKLIAATNNADSMGTTQRNRIHQAISEDLETVTGDVHRKLEEDRYPHQ</sequence>
<proteinExistence type="predicted"/>
<reference evidence="1 2" key="1">
    <citation type="submission" date="2018-11" db="EMBL/GenBank/DDBJ databases">
        <authorList>
            <person name="Kleinhagauer T."/>
            <person name="Glaeser S.P."/>
            <person name="Spergser J."/>
            <person name="Ruckert C."/>
            <person name="Kaempfer P."/>
            <person name="Busse H.-J."/>
        </authorList>
    </citation>
    <scope>NUCLEOTIDE SEQUENCE [LARGE SCALE GENOMIC DNA]</scope>
    <source>
        <strain evidence="1 2">200CH</strain>
    </source>
</reference>
<gene>
    <name evidence="1" type="ORF">CCHOA_00420</name>
</gene>
<dbReference type="KEGG" id="ccho:CCHOA_00420"/>
<protein>
    <submittedName>
        <fullName evidence="1">Uncharacterized protein</fullName>
    </submittedName>
</protein>
<name>A0A3G6J476_9CORY</name>
<organism evidence="1 2">
    <name type="scientific">Corynebacterium choanae</name>
    <dbReference type="NCBI Taxonomy" id="1862358"/>
    <lineage>
        <taxon>Bacteria</taxon>
        <taxon>Bacillati</taxon>
        <taxon>Actinomycetota</taxon>
        <taxon>Actinomycetes</taxon>
        <taxon>Mycobacteriales</taxon>
        <taxon>Corynebacteriaceae</taxon>
        <taxon>Corynebacterium</taxon>
    </lineage>
</organism>
<evidence type="ECO:0000313" key="1">
    <source>
        <dbReference type="EMBL" id="AZA12513.1"/>
    </source>
</evidence>